<keyword evidence="1" id="KW-0175">Coiled coil</keyword>
<gene>
    <name evidence="3" type="ORF">Cvel_14825</name>
</gene>
<feature type="compositionally biased region" description="Low complexity" evidence="2">
    <location>
        <begin position="1"/>
        <end position="15"/>
    </location>
</feature>
<protein>
    <submittedName>
        <fullName evidence="3">Uncharacterized protein</fullName>
    </submittedName>
</protein>
<feature type="coiled-coil region" evidence="1">
    <location>
        <begin position="275"/>
        <end position="309"/>
    </location>
</feature>
<accession>A0A0G4F3L4</accession>
<feature type="compositionally biased region" description="Basic and acidic residues" evidence="2">
    <location>
        <begin position="591"/>
        <end position="603"/>
    </location>
</feature>
<feature type="region of interest" description="Disordered" evidence="2">
    <location>
        <begin position="327"/>
        <end position="415"/>
    </location>
</feature>
<sequence length="834" mass="90605">MQVESGESDSPPESSLVAGGAPGAADVRATHLGQEEAAPDNSSLSLFVDASNFCLDKAHRMTGRLLVKKMRQVKQGPAEGQVTRLNEFTLTGIVLGGLKPLNVGTAQPVPACVVSWHLDDRPPQKQQLSVSTDAEGEKGKGAETTEILPEEEIERILSRMPLACDHRLFSDLRRIPLPQKASAVSPPVILDPERFPPCAPIPPKYNPAANTAAAAFPEPSPEMFEFLKLYLAELGYTIQHQNSVGQTVDGSRSRFGLSSSEPVNVNDPRLRFLPRAAEAEESAALAAERQRLQRRIAHSQMQAKRMKDRPLVGAALAAQQAKQLAAAAAQGNRDVEELASPPPAGGATAGDGGDPPQDHPERRRGRGRPPLLHAFGTAASTSVVDLERERGGQREEPPSSSGAFRPLPRLSRTHWSSGDPMKKAVMETMANNVYWWKFGKGSVYVPCQVCDPWDKKPEIPYSKEVMKGQRPLYVLVLSLDDLMYAWTKYNSLKPFRDHWSEFADKCRNKTQKTALLRGLERDQWFDNPMWKSFQEAGGWADDGSPVPLPDVGGGGGRGRDKDKGAAVSASSSAVIEAEVVETDDLVIVEDKGGREKREREERERRRRGGTRSVVSLDGRRKVEESEDDGRRNFRAPGRRERERGGASLRVRTRGGGVAAAGFGPRRSLRGTSAASSSLTATRRSARADAEREKEELEDSDLLAEDEEEEEDQEPSSAAVAEDSQGGGRTRGLRSSVPTELLPRARRPAVVQPSEANAGRQGVKRRREESEEPPRPEGGSGGDVLMMGVSDEGGGPRRVTRGSARAAAAAAEAEEDEAGLDQSFDEIRRRSRGGG</sequence>
<feature type="compositionally biased region" description="Basic and acidic residues" evidence="2">
    <location>
        <begin position="385"/>
        <end position="397"/>
    </location>
</feature>
<name>A0A0G4F3L4_9ALVE</name>
<dbReference type="EMBL" id="CDMZ01000078">
    <property type="protein sequence ID" value="CEM06130.1"/>
    <property type="molecule type" value="Genomic_DNA"/>
</dbReference>
<evidence type="ECO:0000256" key="1">
    <source>
        <dbReference type="SAM" id="Coils"/>
    </source>
</evidence>
<proteinExistence type="predicted"/>
<dbReference type="VEuPathDB" id="CryptoDB:Cvel_14825"/>
<reference evidence="3" key="1">
    <citation type="submission" date="2014-11" db="EMBL/GenBank/DDBJ databases">
        <authorList>
            <person name="Otto D Thomas"/>
            <person name="Naeem Raeece"/>
        </authorList>
    </citation>
    <scope>NUCLEOTIDE SEQUENCE</scope>
</reference>
<dbReference type="AlphaFoldDB" id="A0A0G4F3L4"/>
<evidence type="ECO:0000256" key="2">
    <source>
        <dbReference type="SAM" id="MobiDB-lite"/>
    </source>
</evidence>
<evidence type="ECO:0000313" key="3">
    <source>
        <dbReference type="EMBL" id="CEM06130.1"/>
    </source>
</evidence>
<feature type="compositionally biased region" description="Acidic residues" evidence="2">
    <location>
        <begin position="695"/>
        <end position="713"/>
    </location>
</feature>
<feature type="region of interest" description="Disordered" evidence="2">
    <location>
        <begin position="591"/>
        <end position="834"/>
    </location>
</feature>
<feature type="compositionally biased region" description="Basic and acidic residues" evidence="2">
    <location>
        <begin position="765"/>
        <end position="774"/>
    </location>
</feature>
<feature type="compositionally biased region" description="Low complexity" evidence="2">
    <location>
        <begin position="659"/>
        <end position="682"/>
    </location>
</feature>
<dbReference type="CDD" id="cd05162">
    <property type="entry name" value="PWWP"/>
    <property type="match status" value="1"/>
</dbReference>
<feature type="region of interest" description="Disordered" evidence="2">
    <location>
        <begin position="536"/>
        <end position="572"/>
    </location>
</feature>
<feature type="region of interest" description="Disordered" evidence="2">
    <location>
        <begin position="123"/>
        <end position="143"/>
    </location>
</feature>
<organism evidence="3">
    <name type="scientific">Chromera velia CCMP2878</name>
    <dbReference type="NCBI Taxonomy" id="1169474"/>
    <lineage>
        <taxon>Eukaryota</taxon>
        <taxon>Sar</taxon>
        <taxon>Alveolata</taxon>
        <taxon>Colpodellida</taxon>
        <taxon>Chromeraceae</taxon>
        <taxon>Chromera</taxon>
    </lineage>
</organism>
<feature type="region of interest" description="Disordered" evidence="2">
    <location>
        <begin position="1"/>
        <end position="41"/>
    </location>
</feature>
<dbReference type="Gene3D" id="2.30.30.140">
    <property type="match status" value="1"/>
</dbReference>
<feature type="compositionally biased region" description="Basic and acidic residues" evidence="2">
    <location>
        <begin position="685"/>
        <end position="694"/>
    </location>
</feature>
<feature type="compositionally biased region" description="Basic and acidic residues" evidence="2">
    <location>
        <begin position="617"/>
        <end position="644"/>
    </location>
</feature>